<proteinExistence type="predicted"/>
<dbReference type="EMBL" id="CAUOFW020004003">
    <property type="protein sequence ID" value="CAK9163352.1"/>
    <property type="molecule type" value="Genomic_DNA"/>
</dbReference>
<dbReference type="Proteomes" id="UP001642360">
    <property type="component" value="Unassembled WGS sequence"/>
</dbReference>
<name>A0ABC8T232_9AQUA</name>
<evidence type="ECO:0000313" key="1">
    <source>
        <dbReference type="EMBL" id="CAK9163352.1"/>
    </source>
</evidence>
<protein>
    <submittedName>
        <fullName evidence="1">Uncharacterized protein</fullName>
    </submittedName>
</protein>
<gene>
    <name evidence="1" type="ORF">ILEXP_LOCUS32394</name>
</gene>
<comment type="caution">
    <text evidence="1">The sequence shown here is derived from an EMBL/GenBank/DDBJ whole genome shotgun (WGS) entry which is preliminary data.</text>
</comment>
<evidence type="ECO:0000313" key="2">
    <source>
        <dbReference type="Proteomes" id="UP001642360"/>
    </source>
</evidence>
<reference evidence="1 2" key="1">
    <citation type="submission" date="2024-02" db="EMBL/GenBank/DDBJ databases">
        <authorList>
            <person name="Vignale AGUSTIN F."/>
            <person name="Sosa J E."/>
            <person name="Modenutti C."/>
        </authorList>
    </citation>
    <scope>NUCLEOTIDE SEQUENCE [LARGE SCALE GENOMIC DNA]</scope>
</reference>
<sequence length="104" mass="11448">MEYHIYDPLTPEGCLTEEASSFGFTSTDFGCLSLLFASVVRLPTFLSQPRCIANAFFWSWSLEVVGASVKPQSTFLLGAPCVCPSWDGRGTPKLLHLVQVLSWS</sequence>
<keyword evidence="2" id="KW-1185">Reference proteome</keyword>
<dbReference type="AlphaFoldDB" id="A0ABC8T232"/>
<accession>A0ABC8T232</accession>
<organism evidence="1 2">
    <name type="scientific">Ilex paraguariensis</name>
    <name type="common">yerba mate</name>
    <dbReference type="NCBI Taxonomy" id="185542"/>
    <lineage>
        <taxon>Eukaryota</taxon>
        <taxon>Viridiplantae</taxon>
        <taxon>Streptophyta</taxon>
        <taxon>Embryophyta</taxon>
        <taxon>Tracheophyta</taxon>
        <taxon>Spermatophyta</taxon>
        <taxon>Magnoliopsida</taxon>
        <taxon>eudicotyledons</taxon>
        <taxon>Gunneridae</taxon>
        <taxon>Pentapetalae</taxon>
        <taxon>asterids</taxon>
        <taxon>campanulids</taxon>
        <taxon>Aquifoliales</taxon>
        <taxon>Aquifoliaceae</taxon>
        <taxon>Ilex</taxon>
    </lineage>
</organism>